<evidence type="ECO:0000313" key="2">
    <source>
        <dbReference type="Proteomes" id="UP001223886"/>
    </source>
</evidence>
<dbReference type="RefSeq" id="WP_307681350.1">
    <property type="nucleotide sequence ID" value="NZ_JAURUP010000022.1"/>
</dbReference>
<proteinExistence type="predicted"/>
<name>A0ABT9M5T0_9THEO</name>
<reference evidence="1 2" key="1">
    <citation type="submission" date="2023-07" db="EMBL/GenBank/DDBJ databases">
        <title>Genomic Encyclopedia of Type Strains, Phase IV (KMG-IV): sequencing the most valuable type-strain genomes for metagenomic binning, comparative biology and taxonomic classification.</title>
        <authorList>
            <person name="Goeker M."/>
        </authorList>
    </citation>
    <scope>NUCLEOTIDE SEQUENCE [LARGE SCALE GENOMIC DNA]</scope>
    <source>
        <strain evidence="1 2">DSM 25963</strain>
    </source>
</reference>
<dbReference type="EMBL" id="JAURUP010000022">
    <property type="protein sequence ID" value="MDP9751432.1"/>
    <property type="molecule type" value="Genomic_DNA"/>
</dbReference>
<keyword evidence="2" id="KW-1185">Reference proteome</keyword>
<sequence length="175" mass="20817">MSNFLENYANIIELLRIAGKIEGRKKLQKMVYILKNLGADFKEDFYFHYYGPYSDVLTIELEELKSMNVIKENVKEHDSYFPTYTYEINIDDIGVRGDLEDYKELIGKLNRENSRFLELIATIMYFKKERKYEKEDIIKKIKIVKSEKNYTDEEIKKAFDFLETISDLDKGILST</sequence>
<comment type="caution">
    <text evidence="1">The sequence shown here is derived from an EMBL/GenBank/DDBJ whole genome shotgun (WGS) entry which is preliminary data.</text>
</comment>
<dbReference type="Proteomes" id="UP001223886">
    <property type="component" value="Unassembled WGS sequence"/>
</dbReference>
<gene>
    <name evidence="1" type="ORF">J2S24_001943</name>
</gene>
<protein>
    <submittedName>
        <fullName evidence="1">Uncharacterized protein YwgA</fullName>
    </submittedName>
</protein>
<evidence type="ECO:0000313" key="1">
    <source>
        <dbReference type="EMBL" id="MDP9751432.1"/>
    </source>
</evidence>
<organism evidence="1 2">
    <name type="scientific">Thermoanaerobacter pentosaceus</name>
    <dbReference type="NCBI Taxonomy" id="694059"/>
    <lineage>
        <taxon>Bacteria</taxon>
        <taxon>Bacillati</taxon>
        <taxon>Bacillota</taxon>
        <taxon>Clostridia</taxon>
        <taxon>Thermoanaerobacterales</taxon>
        <taxon>Thermoanaerobacteraceae</taxon>
        <taxon>Thermoanaerobacter</taxon>
    </lineage>
</organism>
<accession>A0ABT9M5T0</accession>